<name>A0A930YR13_9ACTN</name>
<organism evidence="2 3">
    <name type="scientific">Nocardioides agariphilus</name>
    <dbReference type="NCBI Taxonomy" id="433664"/>
    <lineage>
        <taxon>Bacteria</taxon>
        <taxon>Bacillati</taxon>
        <taxon>Actinomycetota</taxon>
        <taxon>Actinomycetes</taxon>
        <taxon>Propionibacteriales</taxon>
        <taxon>Nocardioidaceae</taxon>
        <taxon>Nocardioides</taxon>
    </lineage>
</organism>
<dbReference type="Proteomes" id="UP000660668">
    <property type="component" value="Unassembled WGS sequence"/>
</dbReference>
<sequence>MTEQSRGLDVEQDRQARIDLIKTYWDALMSADLVTFRTLLAPDAVIHYPGQNFLSGDYTTTDDIVELYRTLTGFVTQGTFTGQVLDITTGEQYTTVILKYQLHLPMKTVDGRATGLFLLDENYKIREYWLHEWNQVMINRVLRATWACKPFMPLVNRIKRGKK</sequence>
<evidence type="ECO:0000313" key="3">
    <source>
        <dbReference type="Proteomes" id="UP000660668"/>
    </source>
</evidence>
<dbReference type="SUPFAM" id="SSF54427">
    <property type="entry name" value="NTF2-like"/>
    <property type="match status" value="1"/>
</dbReference>
<dbReference type="EMBL" id="JADKPO010000028">
    <property type="protein sequence ID" value="MBF4769590.1"/>
    <property type="molecule type" value="Genomic_DNA"/>
</dbReference>
<gene>
    <name evidence="2" type="ORF">ISU10_17625</name>
</gene>
<evidence type="ECO:0000259" key="1">
    <source>
        <dbReference type="Pfam" id="PF14534"/>
    </source>
</evidence>
<feature type="domain" description="DUF4440" evidence="1">
    <location>
        <begin position="20"/>
        <end position="114"/>
    </location>
</feature>
<comment type="caution">
    <text evidence="2">The sequence shown here is derived from an EMBL/GenBank/DDBJ whole genome shotgun (WGS) entry which is preliminary data.</text>
</comment>
<dbReference type="Gene3D" id="3.10.450.50">
    <property type="match status" value="1"/>
</dbReference>
<protein>
    <submittedName>
        <fullName evidence="2">Nuclear transport factor 2 family protein</fullName>
    </submittedName>
</protein>
<proteinExistence type="predicted"/>
<dbReference type="InterPro" id="IPR027843">
    <property type="entry name" value="DUF4440"/>
</dbReference>
<accession>A0A930YR13</accession>
<evidence type="ECO:0000313" key="2">
    <source>
        <dbReference type="EMBL" id="MBF4769590.1"/>
    </source>
</evidence>
<keyword evidence="3" id="KW-1185">Reference proteome</keyword>
<dbReference type="Pfam" id="PF14534">
    <property type="entry name" value="DUF4440"/>
    <property type="match status" value="1"/>
</dbReference>
<dbReference type="RefSeq" id="WP_194697739.1">
    <property type="nucleotide sequence ID" value="NZ_JADKPO010000028.1"/>
</dbReference>
<dbReference type="InterPro" id="IPR032710">
    <property type="entry name" value="NTF2-like_dom_sf"/>
</dbReference>
<reference evidence="2" key="1">
    <citation type="submission" date="2020-11" db="EMBL/GenBank/DDBJ databases">
        <title>Nocardioides cynanchi sp. nov., isolated from soil of rhizosphere of Cynanchum wilfordii.</title>
        <authorList>
            <person name="Lee J.-S."/>
            <person name="Suh M.K."/>
            <person name="Kim J.-S."/>
        </authorList>
    </citation>
    <scope>NUCLEOTIDE SEQUENCE</scope>
    <source>
        <strain evidence="2">KCTC 19276</strain>
    </source>
</reference>
<dbReference type="AlphaFoldDB" id="A0A930YR13"/>